<keyword evidence="3" id="KW-0378">Hydrolase</keyword>
<organism evidence="7 8">
    <name type="scientific">Sphingobium lignivorans</name>
    <dbReference type="NCBI Taxonomy" id="2735886"/>
    <lineage>
        <taxon>Bacteria</taxon>
        <taxon>Pseudomonadati</taxon>
        <taxon>Pseudomonadota</taxon>
        <taxon>Alphaproteobacteria</taxon>
        <taxon>Sphingomonadales</taxon>
        <taxon>Sphingomonadaceae</taxon>
        <taxon>Sphingobium</taxon>
    </lineage>
</organism>
<dbReference type="Proteomes" id="UP001138540">
    <property type="component" value="Unassembled WGS sequence"/>
</dbReference>
<proteinExistence type="predicted"/>
<dbReference type="InterPro" id="IPR037518">
    <property type="entry name" value="MPN"/>
</dbReference>
<sequence length="136" mass="14201">MSLAISTTLLDRIRAHARTDAPRECCGLLLGTGSDVHAIVPAGNVADAPLHRFEIDPIALLRAHRAAREGGPAIIGHYHSHPGGAPIPSLVDAAMAEGRGEFWLIAGADGAIKAWRALPSGSVHGCFEPVELNPLP</sequence>
<dbReference type="InterPro" id="IPR000555">
    <property type="entry name" value="JAMM/MPN+_dom"/>
</dbReference>
<dbReference type="RefSeq" id="WP_184149478.1">
    <property type="nucleotide sequence ID" value="NZ_JACHKA010000001.1"/>
</dbReference>
<evidence type="ECO:0000256" key="3">
    <source>
        <dbReference type="ARBA" id="ARBA00022801"/>
    </source>
</evidence>
<dbReference type="SUPFAM" id="SSF102712">
    <property type="entry name" value="JAB1/MPN domain"/>
    <property type="match status" value="1"/>
</dbReference>
<keyword evidence="4" id="KW-0862">Zinc</keyword>
<dbReference type="InterPro" id="IPR028090">
    <property type="entry name" value="JAB_dom_prok"/>
</dbReference>
<accession>A0ABR6NAW2</accession>
<feature type="domain" description="MPN" evidence="6">
    <location>
        <begin position="3"/>
        <end position="133"/>
    </location>
</feature>
<dbReference type="PANTHER" id="PTHR34858:SF1">
    <property type="entry name" value="CYSO-CYSTEINE PEPTIDASE"/>
    <property type="match status" value="1"/>
</dbReference>
<comment type="caution">
    <text evidence="7">The sequence shown here is derived from an EMBL/GenBank/DDBJ whole genome shotgun (WGS) entry which is preliminary data.</text>
</comment>
<name>A0ABR6NAW2_9SPHN</name>
<evidence type="ECO:0000313" key="7">
    <source>
        <dbReference type="EMBL" id="MBB5984403.1"/>
    </source>
</evidence>
<evidence type="ECO:0000313" key="8">
    <source>
        <dbReference type="Proteomes" id="UP001138540"/>
    </source>
</evidence>
<evidence type="ECO:0000256" key="2">
    <source>
        <dbReference type="ARBA" id="ARBA00022723"/>
    </source>
</evidence>
<dbReference type="GO" id="GO:0000502">
    <property type="term" value="C:proteasome complex"/>
    <property type="evidence" value="ECO:0007669"/>
    <property type="project" value="UniProtKB-KW"/>
</dbReference>
<dbReference type="PANTHER" id="PTHR34858">
    <property type="entry name" value="CYSO-CYSTEINE PEPTIDASE"/>
    <property type="match status" value="1"/>
</dbReference>
<dbReference type="EMBL" id="JACHKA010000001">
    <property type="protein sequence ID" value="MBB5984403.1"/>
    <property type="molecule type" value="Genomic_DNA"/>
</dbReference>
<evidence type="ECO:0000256" key="5">
    <source>
        <dbReference type="ARBA" id="ARBA00023049"/>
    </source>
</evidence>
<dbReference type="Pfam" id="PF14464">
    <property type="entry name" value="Prok-JAB"/>
    <property type="match status" value="1"/>
</dbReference>
<protein>
    <submittedName>
        <fullName evidence="7">Proteasome lid subunit RPN8/RPN11</fullName>
    </submittedName>
</protein>
<keyword evidence="5" id="KW-0482">Metalloprotease</keyword>
<keyword evidence="2" id="KW-0479">Metal-binding</keyword>
<keyword evidence="7" id="KW-0647">Proteasome</keyword>
<dbReference type="InterPro" id="IPR051929">
    <property type="entry name" value="VirAsm_ModProt"/>
</dbReference>
<dbReference type="Gene3D" id="3.40.140.10">
    <property type="entry name" value="Cytidine Deaminase, domain 2"/>
    <property type="match status" value="1"/>
</dbReference>
<reference evidence="7 8" key="1">
    <citation type="submission" date="2020-08" db="EMBL/GenBank/DDBJ databases">
        <title>Exploring microbial biodiversity for novel pathways involved in the catabolism of aromatic compounds derived from lignin.</title>
        <authorList>
            <person name="Elkins J."/>
        </authorList>
    </citation>
    <scope>NUCLEOTIDE SEQUENCE [LARGE SCALE GENOMIC DNA]</scope>
    <source>
        <strain evidence="7 8">B1D3A</strain>
    </source>
</reference>
<dbReference type="SMART" id="SM00232">
    <property type="entry name" value="JAB_MPN"/>
    <property type="match status" value="1"/>
</dbReference>
<dbReference type="CDD" id="cd08070">
    <property type="entry name" value="MPN_like"/>
    <property type="match status" value="1"/>
</dbReference>
<evidence type="ECO:0000259" key="6">
    <source>
        <dbReference type="PROSITE" id="PS50249"/>
    </source>
</evidence>
<dbReference type="PROSITE" id="PS50249">
    <property type="entry name" value="MPN"/>
    <property type="match status" value="1"/>
</dbReference>
<gene>
    <name evidence="7" type="ORF">HNP60_000377</name>
</gene>
<evidence type="ECO:0000256" key="1">
    <source>
        <dbReference type="ARBA" id="ARBA00022670"/>
    </source>
</evidence>
<keyword evidence="8" id="KW-1185">Reference proteome</keyword>
<evidence type="ECO:0000256" key="4">
    <source>
        <dbReference type="ARBA" id="ARBA00022833"/>
    </source>
</evidence>
<keyword evidence="1" id="KW-0645">Protease</keyword>